<dbReference type="SUPFAM" id="SSF47240">
    <property type="entry name" value="Ferritin-like"/>
    <property type="match status" value="1"/>
</dbReference>
<dbReference type="Gene3D" id="1.20.1260.10">
    <property type="match status" value="1"/>
</dbReference>
<evidence type="ECO:0000313" key="1">
    <source>
        <dbReference type="EMBL" id="NIK73091.1"/>
    </source>
</evidence>
<dbReference type="GO" id="GO:0045301">
    <property type="term" value="F:tRNA 2-(methylsulfanyl)-N(6)-isopentenyladenosine(37) hydroxylase activity"/>
    <property type="evidence" value="ECO:0007669"/>
    <property type="project" value="InterPro"/>
</dbReference>
<dbReference type="GO" id="GO:0006400">
    <property type="term" value="P:tRNA modification"/>
    <property type="evidence" value="ECO:0007669"/>
    <property type="project" value="InterPro"/>
</dbReference>
<dbReference type="InterPro" id="IPR009078">
    <property type="entry name" value="Ferritin-like_SF"/>
</dbReference>
<dbReference type="CDD" id="cd07910">
    <property type="entry name" value="MiaE"/>
    <property type="match status" value="1"/>
</dbReference>
<evidence type="ECO:0000313" key="2">
    <source>
        <dbReference type="Proteomes" id="UP000537126"/>
    </source>
</evidence>
<organism evidence="1 2">
    <name type="scientific">Thermonema lapsum</name>
    <dbReference type="NCBI Taxonomy" id="28195"/>
    <lineage>
        <taxon>Bacteria</taxon>
        <taxon>Pseudomonadati</taxon>
        <taxon>Bacteroidota</taxon>
        <taxon>Cytophagia</taxon>
        <taxon>Cytophagales</taxon>
        <taxon>Thermonemataceae</taxon>
        <taxon>Thermonema</taxon>
    </lineage>
</organism>
<protein>
    <submittedName>
        <fullName evidence="1">tRNA-(Ms[2]io[6]A)-hydroxylase</fullName>
        <ecNumber evidence="1">1.-.-.-</ecNumber>
    </submittedName>
</protein>
<keyword evidence="1" id="KW-0560">Oxidoreductase</keyword>
<dbReference type="PIRSF" id="PIRSF020736">
    <property type="entry name" value="MiaE"/>
    <property type="match status" value="1"/>
</dbReference>
<gene>
    <name evidence="1" type="ORF">FHS56_000577</name>
</gene>
<dbReference type="EC" id="1.-.-.-" evidence="1"/>
<dbReference type="PANTHER" id="PTHR42637">
    <property type="entry name" value="TRNA-(MS[2]IO[6]A)-HYDROXYLASE"/>
    <property type="match status" value="1"/>
</dbReference>
<dbReference type="Proteomes" id="UP000537126">
    <property type="component" value="Unassembled WGS sequence"/>
</dbReference>
<comment type="caution">
    <text evidence="1">The sequence shown here is derived from an EMBL/GenBank/DDBJ whole genome shotgun (WGS) entry which is preliminary data.</text>
</comment>
<name>A0A846MNQ8_9BACT</name>
<dbReference type="EMBL" id="JAASRN010000001">
    <property type="protein sequence ID" value="NIK73091.1"/>
    <property type="molecule type" value="Genomic_DNA"/>
</dbReference>
<accession>A0A846MNQ8</accession>
<keyword evidence="2" id="KW-1185">Reference proteome</keyword>
<dbReference type="InterPro" id="IPR010386">
    <property type="entry name" value="tRNA-Hydrxlase_MiaE"/>
</dbReference>
<proteinExistence type="predicted"/>
<dbReference type="InterPro" id="IPR012347">
    <property type="entry name" value="Ferritin-like"/>
</dbReference>
<dbReference type="AlphaFoldDB" id="A0A846MNQ8"/>
<reference evidence="1 2" key="1">
    <citation type="submission" date="2020-03" db="EMBL/GenBank/DDBJ databases">
        <title>Genomic Encyclopedia of Type Strains, Phase IV (KMG-IV): sequencing the most valuable type-strain genomes for metagenomic binning, comparative biology and taxonomic classification.</title>
        <authorList>
            <person name="Goeker M."/>
        </authorList>
    </citation>
    <scope>NUCLEOTIDE SEQUENCE [LARGE SCALE GENOMIC DNA]</scope>
    <source>
        <strain evidence="1 2">DSM 5718</strain>
    </source>
</reference>
<dbReference type="Pfam" id="PF06175">
    <property type="entry name" value="MiaE"/>
    <property type="match status" value="1"/>
</dbReference>
<sequence>MLGLKLPTDPRWVNIAEKSIEEILIDHAYCEQKAASSCISLIVNYPDKEKIVEVLTPVVAEEWAHFERVLEEMRKRGIKLGPQRRDEYVVRLHELIRKGGSRERRLMDQLLVNALIEARSCERFRLLSQKLSDPELRKFYYELMVSEANHYVNFVNLAKEYNPEAEVKARLQEMLEAEAEIMKSLELRGDRVH</sequence>
<dbReference type="PANTHER" id="PTHR42637:SF1">
    <property type="entry name" value="TRNA 2-(METHYLSULFANYL)-N(6)-ISOPENTENYLADENOSINE(37) HYDROXYLASE"/>
    <property type="match status" value="1"/>
</dbReference>
<dbReference type="RefSeq" id="WP_166918367.1">
    <property type="nucleotide sequence ID" value="NZ_JAASRN010000001.1"/>
</dbReference>